<protein>
    <recommendedName>
        <fullName evidence="3">Sulfotransferase domain-containing protein</fullName>
    </recommendedName>
</protein>
<dbReference type="KEGG" id="dal:Dalk_1094"/>
<evidence type="ECO:0000313" key="1">
    <source>
        <dbReference type="EMBL" id="ACL02797.1"/>
    </source>
</evidence>
<accession>B8F951</accession>
<dbReference type="InterPro" id="IPR027417">
    <property type="entry name" value="P-loop_NTPase"/>
</dbReference>
<gene>
    <name evidence="1" type="ordered locus">Dalk_1094</name>
</gene>
<organism evidence="1 2">
    <name type="scientific">Desulfatibacillum aliphaticivorans</name>
    <dbReference type="NCBI Taxonomy" id="218208"/>
    <lineage>
        <taxon>Bacteria</taxon>
        <taxon>Pseudomonadati</taxon>
        <taxon>Thermodesulfobacteriota</taxon>
        <taxon>Desulfobacteria</taxon>
        <taxon>Desulfobacterales</taxon>
        <taxon>Desulfatibacillaceae</taxon>
        <taxon>Desulfatibacillum</taxon>
    </lineage>
</organism>
<dbReference type="EMBL" id="CP001322">
    <property type="protein sequence ID" value="ACL02797.1"/>
    <property type="molecule type" value="Genomic_DNA"/>
</dbReference>
<proteinExistence type="predicted"/>
<sequence length="273" mass="31556">MIYLHVGLGRTGTTYAQNLIFPAFKNILYFNKFAPLKVYSATGDPKCADMVRRAVDQGDKDKVLFSDEGLISHAPLSQVRNLAALFPDAGIIVSFRNQLDHIASMYQYRRTLNLYKGKPVPSLQEFVQQNRYDLIQKHMYYHLYQLLKEHFQEVHVLFFEEFVWNNLEPFKQSMREVLQEKVEDVITDSRFINSGSAPAKSMKAPWRCFPNYLVNNLRTRWGSRKEDGASVKQGLLKAFEIGGSNIFDSFGIQNQKLESDLGRRLPAQYSFVH</sequence>
<dbReference type="Gene3D" id="3.40.50.300">
    <property type="entry name" value="P-loop containing nucleotide triphosphate hydrolases"/>
    <property type="match status" value="1"/>
</dbReference>
<name>B8F951_DESAL</name>
<evidence type="ECO:0008006" key="3">
    <source>
        <dbReference type="Google" id="ProtNLM"/>
    </source>
</evidence>
<dbReference type="Proteomes" id="UP000000739">
    <property type="component" value="Chromosome"/>
</dbReference>
<dbReference type="AlphaFoldDB" id="B8F951"/>
<evidence type="ECO:0000313" key="2">
    <source>
        <dbReference type="Proteomes" id="UP000000739"/>
    </source>
</evidence>
<keyword evidence="2" id="KW-1185">Reference proteome</keyword>
<dbReference type="HOGENOM" id="CLU_1018309_0_0_7"/>
<dbReference type="RefSeq" id="WP_012610235.1">
    <property type="nucleotide sequence ID" value="NC_011768.1"/>
</dbReference>
<reference evidence="1 2" key="1">
    <citation type="journal article" date="2012" name="Environ. Microbiol.">
        <title>The genome sequence of Desulfatibacillum alkenivorans AK-01: a blueprint for anaerobic alkane oxidation.</title>
        <authorList>
            <person name="Callaghan A.V."/>
            <person name="Morris B.E."/>
            <person name="Pereira I.A."/>
            <person name="McInerney M.J."/>
            <person name="Austin R.N."/>
            <person name="Groves J.T."/>
            <person name="Kukor J.J."/>
            <person name="Suflita J.M."/>
            <person name="Young L.Y."/>
            <person name="Zylstra G.J."/>
            <person name="Wawrik B."/>
        </authorList>
    </citation>
    <scope>NUCLEOTIDE SEQUENCE [LARGE SCALE GENOMIC DNA]</scope>
    <source>
        <strain evidence="1 2">AK-01</strain>
    </source>
</reference>
<dbReference type="SUPFAM" id="SSF52540">
    <property type="entry name" value="P-loop containing nucleoside triphosphate hydrolases"/>
    <property type="match status" value="1"/>
</dbReference>